<sequence>MLSFQGGFNVPAYAASKGGVAQLTKALCNEWASQGVNVNAIAPGYMDTEMNTALIADPVRSEQIMVRIPAGRWGNGEDIGNVAVFLASPASDYIHGQIVPVDGGWLAR</sequence>
<keyword evidence="2 3" id="KW-0560">Oxidoreductase</keyword>
<dbReference type="AlphaFoldDB" id="A0A645EJD9"/>
<dbReference type="EC" id="1.1.1.127" evidence="3"/>
<dbReference type="SUPFAM" id="SSF51735">
    <property type="entry name" value="NAD(P)-binding Rossmann-fold domains"/>
    <property type="match status" value="1"/>
</dbReference>
<evidence type="ECO:0000313" key="3">
    <source>
        <dbReference type="EMBL" id="MPN01877.1"/>
    </source>
</evidence>
<name>A0A645EJD9_9ZZZZ</name>
<dbReference type="GO" id="GO:0047001">
    <property type="term" value="F:2-dehydro-3-deoxy-D-gluconate 5-dehydrogenase activity"/>
    <property type="evidence" value="ECO:0007669"/>
    <property type="project" value="UniProtKB-EC"/>
</dbReference>
<dbReference type="PRINTS" id="PR00081">
    <property type="entry name" value="GDHRDH"/>
</dbReference>
<dbReference type="InterPro" id="IPR002347">
    <property type="entry name" value="SDR_fam"/>
</dbReference>
<dbReference type="Pfam" id="PF13561">
    <property type="entry name" value="adh_short_C2"/>
    <property type="match status" value="1"/>
</dbReference>
<proteinExistence type="inferred from homology"/>
<comment type="similarity">
    <text evidence="1">Belongs to the short-chain dehydrogenases/reductases (SDR) family.</text>
</comment>
<dbReference type="Gene3D" id="3.40.50.720">
    <property type="entry name" value="NAD(P)-binding Rossmann-like Domain"/>
    <property type="match status" value="1"/>
</dbReference>
<comment type="caution">
    <text evidence="3">The sequence shown here is derived from an EMBL/GenBank/DDBJ whole genome shotgun (WGS) entry which is preliminary data.</text>
</comment>
<accession>A0A645EJD9</accession>
<reference evidence="3" key="1">
    <citation type="submission" date="2019-08" db="EMBL/GenBank/DDBJ databases">
        <authorList>
            <person name="Kucharzyk K."/>
            <person name="Murdoch R.W."/>
            <person name="Higgins S."/>
            <person name="Loffler F."/>
        </authorList>
    </citation>
    <scope>NUCLEOTIDE SEQUENCE</scope>
</reference>
<evidence type="ECO:0000256" key="1">
    <source>
        <dbReference type="ARBA" id="ARBA00006484"/>
    </source>
</evidence>
<dbReference type="InterPro" id="IPR036291">
    <property type="entry name" value="NAD(P)-bd_dom_sf"/>
</dbReference>
<gene>
    <name evidence="3" type="primary">kduD_26</name>
    <name evidence="3" type="ORF">SDC9_149089</name>
</gene>
<dbReference type="PANTHER" id="PTHR42760">
    <property type="entry name" value="SHORT-CHAIN DEHYDROGENASES/REDUCTASES FAMILY MEMBER"/>
    <property type="match status" value="1"/>
</dbReference>
<dbReference type="PANTHER" id="PTHR42760:SF5">
    <property type="entry name" value="2-DEHYDRO-3-DEOXY-D-GLUCONATE 5-DEHYDROGENASE"/>
    <property type="match status" value="1"/>
</dbReference>
<organism evidence="3">
    <name type="scientific">bioreactor metagenome</name>
    <dbReference type="NCBI Taxonomy" id="1076179"/>
    <lineage>
        <taxon>unclassified sequences</taxon>
        <taxon>metagenomes</taxon>
        <taxon>ecological metagenomes</taxon>
    </lineage>
</organism>
<dbReference type="EMBL" id="VSSQ01047851">
    <property type="protein sequence ID" value="MPN01877.1"/>
    <property type="molecule type" value="Genomic_DNA"/>
</dbReference>
<evidence type="ECO:0000256" key="2">
    <source>
        <dbReference type="ARBA" id="ARBA00023002"/>
    </source>
</evidence>
<protein>
    <submittedName>
        <fullName evidence="3">2-dehydro-3-deoxy-D-gluconate 5-dehydrogenase</fullName>
        <ecNumber evidence="3">1.1.1.127</ecNumber>
    </submittedName>
</protein>